<feature type="domain" description="Methyltransferase" evidence="2">
    <location>
        <begin position="529"/>
        <end position="652"/>
    </location>
</feature>
<dbReference type="InterPro" id="IPR029063">
    <property type="entry name" value="SAM-dependent_MTases_sf"/>
</dbReference>
<dbReference type="AlphaFoldDB" id="A0AAE1P452"/>
<dbReference type="Gene3D" id="3.40.50.150">
    <property type="entry name" value="Vaccinia Virus protein VP39"/>
    <property type="match status" value="1"/>
</dbReference>
<dbReference type="EMBL" id="JAWZYT010002866">
    <property type="protein sequence ID" value="KAK4301438.1"/>
    <property type="molecule type" value="Genomic_DNA"/>
</dbReference>
<dbReference type="PANTHER" id="PTHR13369">
    <property type="match status" value="1"/>
</dbReference>
<dbReference type="PANTHER" id="PTHR13369:SF0">
    <property type="entry name" value="GLUTATHIONE S-TRANSFERASE C-TERMINAL DOMAIN-CONTAINING PROTEIN"/>
    <property type="match status" value="1"/>
</dbReference>
<accession>A0AAE1P452</accession>
<protein>
    <recommendedName>
        <fullName evidence="2">Methyltransferase domain-containing protein</fullName>
    </recommendedName>
</protein>
<feature type="coiled-coil region" evidence="1">
    <location>
        <begin position="248"/>
        <end position="275"/>
    </location>
</feature>
<keyword evidence="4" id="KW-1185">Reference proteome</keyword>
<dbReference type="SUPFAM" id="SSF53335">
    <property type="entry name" value="S-adenosyl-L-methionine-dependent methyltransferases"/>
    <property type="match status" value="1"/>
</dbReference>
<reference evidence="3" key="1">
    <citation type="submission" date="2023-11" db="EMBL/GenBank/DDBJ databases">
        <title>Genome assemblies of two species of porcelain crab, Petrolisthes cinctipes and Petrolisthes manimaculis (Anomura: Porcellanidae).</title>
        <authorList>
            <person name="Angst P."/>
        </authorList>
    </citation>
    <scope>NUCLEOTIDE SEQUENCE</scope>
    <source>
        <strain evidence="3">PB745_02</strain>
        <tissue evidence="3">Gill</tissue>
    </source>
</reference>
<evidence type="ECO:0000313" key="4">
    <source>
        <dbReference type="Proteomes" id="UP001292094"/>
    </source>
</evidence>
<gene>
    <name evidence="3" type="ORF">Pmani_026423</name>
</gene>
<name>A0AAE1P452_9EUCA</name>
<organism evidence="3 4">
    <name type="scientific">Petrolisthes manimaculis</name>
    <dbReference type="NCBI Taxonomy" id="1843537"/>
    <lineage>
        <taxon>Eukaryota</taxon>
        <taxon>Metazoa</taxon>
        <taxon>Ecdysozoa</taxon>
        <taxon>Arthropoda</taxon>
        <taxon>Crustacea</taxon>
        <taxon>Multicrustacea</taxon>
        <taxon>Malacostraca</taxon>
        <taxon>Eumalacostraca</taxon>
        <taxon>Eucarida</taxon>
        <taxon>Decapoda</taxon>
        <taxon>Pleocyemata</taxon>
        <taxon>Anomura</taxon>
        <taxon>Galatheoidea</taxon>
        <taxon>Porcellanidae</taxon>
        <taxon>Petrolisthes</taxon>
    </lineage>
</organism>
<evidence type="ECO:0000259" key="2">
    <source>
        <dbReference type="Pfam" id="PF13679"/>
    </source>
</evidence>
<proteinExistence type="predicted"/>
<sequence length="741" mass="82917">MFTIFLAEKTQIIPALCQLTGYRQKVICQVTGKAFRSCEVQPRTLGEKSKVAVVNMQERASIYLRGHVGECEMWVTADTLAALFTLQYCQNPVISVFIVEPGDHMEATMQQGATKHKEGTSQCFTHHEQDTTVVQDEKDKCLFPVDPSTFSFTFSVLDEKSFPSVLTNCMLPAAVLISESVWCVAGLCSSLRFVLNQTVEHFPRHHASHLLGFRGSCLQACAEVSVWTKFCEVEALKALRELVFHDCLVKCQGKLEKAENRVQKEESNARNKVEEVMGSREEIAGRLEEVNGTLEETGSEMEEVVVHKEKGIGKVKVAAELIRYERHLERPPLLHNALKVKHQYIRATVQDKAERERLLQLPLAQLPDLEHTFAEGLNMTLADVLLFVSFHILLTKLQSYVPLDGVIPLVLKWHKVILASEYIREALPVLSNVLAQFCPKISTDGDLGIIVPRVPNESIYKSDPERYKPRWRSFTHQVDIDAVLDILTGADVELIYSDHPVENISLPWSSFPDPVNPKEGHLPPTRLERKCQQLENMIAAVEWVAQEGDIIVDFCAGGGHVGIVLAYRLPKCKVLLVENKEASLLKAKERVEALKLNNVVFVQCNLDYFQGSFQVGVSLHACGVATDLVMLKCFEQQAAFVCSPCCYGGVQANHILAYPRSQIYKDLSLTQNQYLTLGHGADQTHGQDNPKTSQGQQCMRLVDSDRLAAAQELGYSVSLTLMQPPHCTPKNHILIGVLPRK</sequence>
<keyword evidence="1" id="KW-0175">Coiled coil</keyword>
<dbReference type="CDD" id="cd02440">
    <property type="entry name" value="AdoMet_MTases"/>
    <property type="match status" value="1"/>
</dbReference>
<dbReference type="Pfam" id="PF13679">
    <property type="entry name" value="Methyltransf_32"/>
    <property type="match status" value="1"/>
</dbReference>
<dbReference type="Proteomes" id="UP001292094">
    <property type="component" value="Unassembled WGS sequence"/>
</dbReference>
<evidence type="ECO:0000313" key="3">
    <source>
        <dbReference type="EMBL" id="KAK4301438.1"/>
    </source>
</evidence>
<comment type="caution">
    <text evidence="3">The sequence shown here is derived from an EMBL/GenBank/DDBJ whole genome shotgun (WGS) entry which is preliminary data.</text>
</comment>
<dbReference type="InterPro" id="IPR025714">
    <property type="entry name" value="Methyltranfer_dom"/>
</dbReference>
<dbReference type="GO" id="GO:0005737">
    <property type="term" value="C:cytoplasm"/>
    <property type="evidence" value="ECO:0007669"/>
    <property type="project" value="TreeGrafter"/>
</dbReference>
<dbReference type="FunFam" id="3.40.50.150:FF:000725">
    <property type="entry name" value="Glutathione S-transferase, C-terminal domain-containing"/>
    <property type="match status" value="1"/>
</dbReference>
<evidence type="ECO:0000256" key="1">
    <source>
        <dbReference type="SAM" id="Coils"/>
    </source>
</evidence>